<dbReference type="CDD" id="cd05233">
    <property type="entry name" value="SDR_c"/>
    <property type="match status" value="1"/>
</dbReference>
<dbReference type="GO" id="GO:0016020">
    <property type="term" value="C:membrane"/>
    <property type="evidence" value="ECO:0007669"/>
    <property type="project" value="TreeGrafter"/>
</dbReference>
<evidence type="ECO:0000256" key="1">
    <source>
        <dbReference type="ARBA" id="ARBA00006484"/>
    </source>
</evidence>
<reference evidence="4" key="2">
    <citation type="journal article" date="2021" name="Microbiome">
        <title>Successional dynamics and alternative stable states in a saline activated sludge microbial community over 9 years.</title>
        <authorList>
            <person name="Wang Y."/>
            <person name="Ye J."/>
            <person name="Ju F."/>
            <person name="Liu L."/>
            <person name="Boyd J.A."/>
            <person name="Deng Y."/>
            <person name="Parks D.H."/>
            <person name="Jiang X."/>
            <person name="Yin X."/>
            <person name="Woodcroft B.J."/>
            <person name="Tyson G.W."/>
            <person name="Hugenholtz P."/>
            <person name="Polz M.F."/>
            <person name="Zhang T."/>
        </authorList>
    </citation>
    <scope>NUCLEOTIDE SEQUENCE</scope>
    <source>
        <strain evidence="4">HKST-UBA15</strain>
    </source>
</reference>
<dbReference type="EMBL" id="JAGQLL010000009">
    <property type="protein sequence ID" value="MCA9379731.1"/>
    <property type="molecule type" value="Genomic_DNA"/>
</dbReference>
<gene>
    <name evidence="4" type="ORF">KC675_00980</name>
</gene>
<dbReference type="AlphaFoldDB" id="A0A955I8H4"/>
<dbReference type="SUPFAM" id="SSF51735">
    <property type="entry name" value="NAD(P)-binding Rossmann-fold domains"/>
    <property type="match status" value="1"/>
</dbReference>
<comment type="caution">
    <text evidence="4">The sequence shown here is derived from an EMBL/GenBank/DDBJ whole genome shotgun (WGS) entry which is preliminary data.</text>
</comment>
<protein>
    <submittedName>
        <fullName evidence="4">SDR family oxidoreductase</fullName>
    </submittedName>
</protein>
<dbReference type="InterPro" id="IPR020904">
    <property type="entry name" value="Sc_DH/Rdtase_CS"/>
</dbReference>
<dbReference type="PANTHER" id="PTHR44196:SF1">
    <property type="entry name" value="DEHYDROGENASE_REDUCTASE SDR FAMILY MEMBER 7B"/>
    <property type="match status" value="1"/>
</dbReference>
<dbReference type="Proteomes" id="UP000745577">
    <property type="component" value="Unassembled WGS sequence"/>
</dbReference>
<evidence type="ECO:0000313" key="4">
    <source>
        <dbReference type="EMBL" id="MCA9379731.1"/>
    </source>
</evidence>
<dbReference type="InterPro" id="IPR002347">
    <property type="entry name" value="SDR_fam"/>
</dbReference>
<name>A0A955I8H4_9BACT</name>
<dbReference type="PRINTS" id="PR00081">
    <property type="entry name" value="GDHRDH"/>
</dbReference>
<comment type="similarity">
    <text evidence="1 3">Belongs to the short-chain dehydrogenases/reductases (SDR) family.</text>
</comment>
<keyword evidence="2" id="KW-0560">Oxidoreductase</keyword>
<evidence type="ECO:0000313" key="5">
    <source>
        <dbReference type="Proteomes" id="UP000745577"/>
    </source>
</evidence>
<dbReference type="InterPro" id="IPR036291">
    <property type="entry name" value="NAD(P)-bd_dom_sf"/>
</dbReference>
<dbReference type="Pfam" id="PF00106">
    <property type="entry name" value="adh_short"/>
    <property type="match status" value="1"/>
</dbReference>
<sequence>MNLTNKTVLITGGSEGLGFAIAKELLSQKSEVIICGRNKEKLKSASDKLNSSKLRTFVCDVSDFSQVQMMVKNISNLDILINNAGIFMESPIELSKPAEISNVINVNVKGVIYVTKACLPLLKRRSESYLLNISSTKGVEGEANLSVYSASKFAIQGFTESLQLELKDTNIKVFGFYPASMDTTFHLKTGVVRDRSNWMTVTEVAEVISFALSRPDPMMFDKLVLRNK</sequence>
<dbReference type="PROSITE" id="PS00061">
    <property type="entry name" value="ADH_SHORT"/>
    <property type="match status" value="1"/>
</dbReference>
<dbReference type="PRINTS" id="PR00080">
    <property type="entry name" value="SDRFAMILY"/>
</dbReference>
<organism evidence="4 5">
    <name type="scientific">Candidatus Dojkabacteria bacterium</name>
    <dbReference type="NCBI Taxonomy" id="2099670"/>
    <lineage>
        <taxon>Bacteria</taxon>
        <taxon>Candidatus Dojkabacteria</taxon>
    </lineage>
</organism>
<evidence type="ECO:0000256" key="2">
    <source>
        <dbReference type="ARBA" id="ARBA00023002"/>
    </source>
</evidence>
<evidence type="ECO:0000256" key="3">
    <source>
        <dbReference type="RuleBase" id="RU000363"/>
    </source>
</evidence>
<dbReference type="PANTHER" id="PTHR44196">
    <property type="entry name" value="DEHYDROGENASE/REDUCTASE SDR FAMILY MEMBER 7B"/>
    <property type="match status" value="1"/>
</dbReference>
<dbReference type="GO" id="GO:0016491">
    <property type="term" value="F:oxidoreductase activity"/>
    <property type="evidence" value="ECO:0007669"/>
    <property type="project" value="UniProtKB-KW"/>
</dbReference>
<proteinExistence type="inferred from homology"/>
<dbReference type="Gene3D" id="3.40.50.720">
    <property type="entry name" value="NAD(P)-binding Rossmann-like Domain"/>
    <property type="match status" value="1"/>
</dbReference>
<reference evidence="4" key="1">
    <citation type="submission" date="2020-04" db="EMBL/GenBank/DDBJ databases">
        <authorList>
            <person name="Zhang T."/>
        </authorList>
    </citation>
    <scope>NUCLEOTIDE SEQUENCE</scope>
    <source>
        <strain evidence="4">HKST-UBA15</strain>
    </source>
</reference>
<accession>A0A955I8H4</accession>